<dbReference type="Proteomes" id="UP000002069">
    <property type="component" value="Chromosome"/>
</dbReference>
<dbReference type="EMBL" id="FN543093">
    <property type="protein sequence ID" value="CBA34318.1"/>
    <property type="molecule type" value="Genomic_DNA"/>
</dbReference>
<dbReference type="InterPro" id="IPR042099">
    <property type="entry name" value="ANL_N_sf"/>
</dbReference>
<dbReference type="PANTHER" id="PTHR43767">
    <property type="entry name" value="LONG-CHAIN-FATTY-ACID--COA LIGASE"/>
    <property type="match status" value="1"/>
</dbReference>
<dbReference type="HOGENOM" id="CLU_026234_0_1_6"/>
<dbReference type="KEGG" id="ctu:CTU_39940"/>
<sequence length="467" mass="51953">MAGASSYYSAERRMTASTLPVAEWLSAPRPDDTVVAWSCEREWTLGQLRIDVSQLTQTLLAQPGERWALCFEDSYLFTTALLAALHAGKVPVIPGHRRIAVLREQRGLFSGILTDHPMDWGGPTLIVAAGAPDDAPPPALPPLTPDSYVELFTSGSTGQPRRVRKPVACLDNEAALLAQRFAHRLEGCRVVASVVPQHLYGLTFRIMLPMALGLPLHTAMLYYAEQLAALPCGHTYAFISSPAFLKRLDKQLAAPSLSLIISAGGMLPWQDVQHTVDWTDVTPDEIYGSTETGVLAWRYRAQDDAPWQPFPGVVLRQEQARWRVFSDIIPEREGLLLDDALHVLESGQFHLAGRQGRVVKIEEKRVSLSDIERRMLMIEGIHEVAALPVTRGGRQGVGVLVVLNGEGARQQQHSTGKQLELSWRRALLPWLEPVAIPRYWRIVDEIPVNSMNKRVYAQLEELFHDPS</sequence>
<feature type="domain" description="AMP-dependent synthetase/ligase" evidence="1">
    <location>
        <begin position="136"/>
        <end position="314"/>
    </location>
</feature>
<protein>
    <recommendedName>
        <fullName evidence="1">AMP-dependent synthetase/ligase domain-containing protein</fullName>
    </recommendedName>
</protein>
<dbReference type="GO" id="GO:0016878">
    <property type="term" value="F:acid-thiol ligase activity"/>
    <property type="evidence" value="ECO:0007669"/>
    <property type="project" value="UniProtKB-ARBA"/>
</dbReference>
<evidence type="ECO:0000259" key="1">
    <source>
        <dbReference type="Pfam" id="PF00501"/>
    </source>
</evidence>
<dbReference type="Gene3D" id="3.40.50.12780">
    <property type="entry name" value="N-terminal domain of ligase-like"/>
    <property type="match status" value="1"/>
</dbReference>
<reference evidence="3" key="2">
    <citation type="journal article" date="2011" name="J. Bacteriol.">
        <title>Complete genome sequence of Cronobacter turicensis LMG 23827, a food-borne pathogen causing deaths in neonates.</title>
        <authorList>
            <person name="Stephan R."/>
            <person name="Lehner A."/>
            <person name="Tischler P."/>
            <person name="Rattei T."/>
        </authorList>
    </citation>
    <scope>NUCLEOTIDE SEQUENCE [LARGE SCALE GENOMIC DNA]</scope>
    <source>
        <strain evidence="3">DSM 18703 / CCUG 55852 / LMG 23827 / z3032</strain>
    </source>
</reference>
<evidence type="ECO:0000313" key="2">
    <source>
        <dbReference type="EMBL" id="CBA34318.1"/>
    </source>
</evidence>
<dbReference type="Gene3D" id="3.30.300.30">
    <property type="match status" value="1"/>
</dbReference>
<accession>C9Y2G9</accession>
<dbReference type="InterPro" id="IPR050237">
    <property type="entry name" value="ATP-dep_AMP-bd_enzyme"/>
</dbReference>
<organism evidence="2 3">
    <name type="scientific">Cronobacter turicensis (strain DSM 18703 / CCUG 55852 / LMG 23827 / z3032)</name>
    <dbReference type="NCBI Taxonomy" id="693216"/>
    <lineage>
        <taxon>Bacteria</taxon>
        <taxon>Pseudomonadati</taxon>
        <taxon>Pseudomonadota</taxon>
        <taxon>Gammaproteobacteria</taxon>
        <taxon>Enterobacterales</taxon>
        <taxon>Enterobacteriaceae</taxon>
        <taxon>Cronobacter</taxon>
    </lineage>
</organism>
<evidence type="ECO:0000313" key="3">
    <source>
        <dbReference type="Proteomes" id="UP000002069"/>
    </source>
</evidence>
<gene>
    <name evidence="2" type="ordered locus">Ctu_39940</name>
</gene>
<dbReference type="SUPFAM" id="SSF56801">
    <property type="entry name" value="Acetyl-CoA synthetase-like"/>
    <property type="match status" value="1"/>
</dbReference>
<name>C9Y2G9_CROTZ</name>
<dbReference type="AlphaFoldDB" id="C9Y2G9"/>
<keyword evidence="3" id="KW-1185">Reference proteome</keyword>
<reference evidence="2 3" key="1">
    <citation type="journal article" date="2010" name="J. Bacteriol.">
        <title>Complete Genome Sequence of Cronobacter turicensis LMG 23827, a foodborne pathogen causing deaths in neonates.</title>
        <authorList>
            <person name="Stephan R."/>
            <person name="Lehner A."/>
            <person name="Tischler P."/>
            <person name="Rattei T."/>
        </authorList>
    </citation>
    <scope>NUCLEOTIDE SEQUENCE [LARGE SCALE GENOMIC DNA]</scope>
    <source>
        <strain evidence="3">DSM 18703 / CCUG 55852 / LMG 23827 / z3032</strain>
    </source>
</reference>
<dbReference type="InterPro" id="IPR045851">
    <property type="entry name" value="AMP-bd_C_sf"/>
</dbReference>
<dbReference type="InterPro" id="IPR000873">
    <property type="entry name" value="AMP-dep_synth/lig_dom"/>
</dbReference>
<proteinExistence type="predicted"/>
<dbReference type="PANTHER" id="PTHR43767:SF1">
    <property type="entry name" value="NONRIBOSOMAL PEPTIDE SYNTHASE PES1 (EUROFUNG)-RELATED"/>
    <property type="match status" value="1"/>
</dbReference>
<dbReference type="PATRIC" id="fig|693216.3.peg.3788"/>
<dbReference type="Pfam" id="PF00501">
    <property type="entry name" value="AMP-binding"/>
    <property type="match status" value="1"/>
</dbReference>